<organism evidence="1 2">
    <name type="scientific">Acetobacter cerevisiae</name>
    <dbReference type="NCBI Taxonomy" id="178900"/>
    <lineage>
        <taxon>Bacteria</taxon>
        <taxon>Pseudomonadati</taxon>
        <taxon>Pseudomonadota</taxon>
        <taxon>Alphaproteobacteria</taxon>
        <taxon>Acetobacterales</taxon>
        <taxon>Acetobacteraceae</taxon>
        <taxon>Acetobacter</taxon>
    </lineage>
</organism>
<protein>
    <submittedName>
        <fullName evidence="1">Uncharacterized protein</fullName>
    </submittedName>
</protein>
<accession>A0ABT1EP90</accession>
<reference evidence="1 2" key="1">
    <citation type="submission" date="2022-06" db="EMBL/GenBank/DDBJ databases">
        <title>Acetobacer genomes from food samples.</title>
        <authorList>
            <person name="Sombolestani A."/>
        </authorList>
    </citation>
    <scope>NUCLEOTIDE SEQUENCE [LARGE SCALE GENOMIC DNA]</scope>
    <source>
        <strain evidence="1 2">R-83281</strain>
    </source>
</reference>
<dbReference type="Proteomes" id="UP001523543">
    <property type="component" value="Unassembled WGS sequence"/>
</dbReference>
<evidence type="ECO:0000313" key="1">
    <source>
        <dbReference type="EMBL" id="MCP1245198.1"/>
    </source>
</evidence>
<gene>
    <name evidence="1" type="ORF">NKW54_04505</name>
</gene>
<dbReference type="EMBL" id="JAMYZR010000003">
    <property type="protein sequence ID" value="MCP1245198.1"/>
    <property type="molecule type" value="Genomic_DNA"/>
</dbReference>
<sequence>MNHTDFNEVVRVMESVDGFMFPNNALGDVVTAWDDTFCGLDLLLTEDSTQS</sequence>
<proteinExistence type="predicted"/>
<dbReference type="RefSeq" id="WP_253549572.1">
    <property type="nucleotide sequence ID" value="NZ_JAMYZR010000003.1"/>
</dbReference>
<evidence type="ECO:0000313" key="2">
    <source>
        <dbReference type="Proteomes" id="UP001523543"/>
    </source>
</evidence>
<comment type="caution">
    <text evidence="1">The sequence shown here is derived from an EMBL/GenBank/DDBJ whole genome shotgun (WGS) entry which is preliminary data.</text>
</comment>
<keyword evidence="2" id="KW-1185">Reference proteome</keyword>
<name>A0ABT1EP90_9PROT</name>